<accession>A0ACA9Y9H9</accession>
<reference evidence="1" key="1">
    <citation type="submission" date="2022-06" db="EMBL/GenBank/DDBJ databases">
        <authorList>
            <person name="Legras J.-L."/>
            <person name="Devillers H."/>
            <person name="Grondin C."/>
        </authorList>
    </citation>
    <scope>NUCLEOTIDE SEQUENCE</scope>
    <source>
        <strain evidence="1">CLIB 1444</strain>
    </source>
</reference>
<evidence type="ECO:0000313" key="1">
    <source>
        <dbReference type="EMBL" id="CAH6721694.1"/>
    </source>
</evidence>
<keyword evidence="2" id="KW-1185">Reference proteome</keyword>
<gene>
    <name evidence="1" type="ORF">CLIB1444_07S00298</name>
</gene>
<organism evidence="1 2">
    <name type="scientific">[Candida] jaroonii</name>
    <dbReference type="NCBI Taxonomy" id="467808"/>
    <lineage>
        <taxon>Eukaryota</taxon>
        <taxon>Fungi</taxon>
        <taxon>Dikarya</taxon>
        <taxon>Ascomycota</taxon>
        <taxon>Saccharomycotina</taxon>
        <taxon>Pichiomycetes</taxon>
        <taxon>Debaryomycetaceae</taxon>
        <taxon>Yamadazyma</taxon>
    </lineage>
</organism>
<comment type="caution">
    <text evidence="1">The sequence shown here is derived from an EMBL/GenBank/DDBJ whole genome shotgun (WGS) entry which is preliminary data.</text>
</comment>
<proteinExistence type="predicted"/>
<evidence type="ECO:0000313" key="2">
    <source>
        <dbReference type="Proteomes" id="UP001152531"/>
    </source>
</evidence>
<dbReference type="Proteomes" id="UP001152531">
    <property type="component" value="Unassembled WGS sequence"/>
</dbReference>
<dbReference type="EMBL" id="CALSDN010000007">
    <property type="protein sequence ID" value="CAH6721694.1"/>
    <property type="molecule type" value="Genomic_DNA"/>
</dbReference>
<protein>
    <submittedName>
        <fullName evidence="1">Uncharacterized protein</fullName>
    </submittedName>
</protein>
<sequence length="997" mass="115734">MEIDFEVGDNGFSRISDQLLEKIDSLISGIEEYHSPHTIVKLSKLIGQFEVSPGLLDSKLSDYITQLSGKFIKFQENEGSNSITNAISNVVYNLSKVRGFKVITNFFDSDIDLIGKMINILKKERNDDEIFMCLIWMCTLVLIPFPLEDKMIQEIMQLGLKHLGKFSNGSKNQQVSSIMISRFLSRQDMMVIERQYFDGLDWYEIQENEKLGHLMVINKLLKIKNMDEHIDKVNQFIRFEMVNMRIKSTNTLNVLLMIKILGKIGDKYAINDDFISLEQVVNNLINGFMMYLNESFQTPLRYAMAKSLSRITTRLSNIPNYQQQVILYLLGKIDLQPSAFKELEVNADTISIPKYHTILLYIGYVALNKSLPTNLIPTILSVVHKTLFVRQNINATNQLKDTSCFIIWAILRMVGKRFKELNDHSMFNTILNDLVEASIFDKDLIIRRCAVAVIQEFVGRYGQLVIEGSPEFKGKKVIELIEIFTSTSVSTLEVSFDNLDRLLEIGYNKGFIINMLLRNLDEDFKYQKLVTKKLNELLKWESNDELNIGISRPVALIPEIMTKFDKLEHSLYFKSELSLNFGVNIQTKEFNEEFITDHIKFLEVCCHNDTFNAYEAIFTQIIQSRKEISRELMVLFGVMTTYNYSFPHSSFKTLSHHFSLSVAKSIFYSNLTRDQVNALVDVINSEINFEVRFNLIDCLRVNITRFSVNYDILANSLNDYTITEQGDVGSRIRGSIMELIDQNVQHFTKSTADLIRICGEPISKLRYQAFRIIIKMKNLHIDLKDSEDQQYYNHLFSIYDILSQEEVSQFWKGIVLSIGGLTGDKSNLTYSFREFLRFFHKHDQKVILKEIFKLLTKKTQESAKILKEYNQALNLIIKLFEVSTPFPKEYLKPLYVKCYNLQVNTSNIQRIKLSLKVMQYLALTQEKEVIKLSMKRIQNLLINHKSPIIRTACMEILYEIMLEDPISIQIESLDINDINRINSINQYILNKLLHNES</sequence>
<name>A0ACA9Y9H9_9ASCO</name>